<dbReference type="Proteomes" id="UP000439123">
    <property type="component" value="Unassembled WGS sequence"/>
</dbReference>
<accession>A0A653L7B4</accession>
<gene>
    <name evidence="2" type="ORF">AERO8C_50244</name>
</gene>
<dbReference type="EMBL" id="CABWLC010000018">
    <property type="protein sequence ID" value="VXA87545.1"/>
    <property type="molecule type" value="Genomic_DNA"/>
</dbReference>
<evidence type="ECO:0000313" key="3">
    <source>
        <dbReference type="Proteomes" id="UP000439123"/>
    </source>
</evidence>
<evidence type="ECO:0000313" key="2">
    <source>
        <dbReference type="EMBL" id="VXA87545.1"/>
    </source>
</evidence>
<dbReference type="AlphaFoldDB" id="A0A653L7B4"/>
<name>A0A653L7B4_AERVE</name>
<evidence type="ECO:0000256" key="1">
    <source>
        <dbReference type="SAM" id="MobiDB-lite"/>
    </source>
</evidence>
<reference evidence="2 3" key="1">
    <citation type="submission" date="2019-10" db="EMBL/GenBank/DDBJ databases">
        <authorList>
            <person name="Karimi E."/>
        </authorList>
    </citation>
    <scope>NUCLEOTIDE SEQUENCE [LARGE SCALE GENOMIC DNA]</scope>
    <source>
        <strain evidence="2">Aeromonas sp. 8C</strain>
    </source>
</reference>
<proteinExistence type="predicted"/>
<sequence length="98" mass="10568">MDCGAGRYRRHRAGDRQRLAAAAQALSQPMASQPKAVPQPGRLFFFLSFLSRHPVKEKARLPVGSRALLTLSELSHPWRGGIQPGGAEPSPGLNGLLT</sequence>
<feature type="region of interest" description="Disordered" evidence="1">
    <location>
        <begin position="78"/>
        <end position="98"/>
    </location>
</feature>
<protein>
    <submittedName>
        <fullName evidence="2">Uncharacterized protein</fullName>
    </submittedName>
</protein>
<organism evidence="2 3">
    <name type="scientific">Aeromonas veronii</name>
    <dbReference type="NCBI Taxonomy" id="654"/>
    <lineage>
        <taxon>Bacteria</taxon>
        <taxon>Pseudomonadati</taxon>
        <taxon>Pseudomonadota</taxon>
        <taxon>Gammaproteobacteria</taxon>
        <taxon>Aeromonadales</taxon>
        <taxon>Aeromonadaceae</taxon>
        <taxon>Aeromonas</taxon>
    </lineage>
</organism>